<dbReference type="CDD" id="cd20706">
    <property type="entry name" value="MIX_II"/>
    <property type="match status" value="1"/>
</dbReference>
<feature type="transmembrane region" description="Helical" evidence="1">
    <location>
        <begin position="756"/>
        <end position="776"/>
    </location>
</feature>
<gene>
    <name evidence="3" type="ORF">KSS95_07785</name>
</gene>
<keyword evidence="1" id="KW-1133">Transmembrane helix</keyword>
<feature type="transmembrane region" description="Helical" evidence="1">
    <location>
        <begin position="662"/>
        <end position="681"/>
    </location>
</feature>
<dbReference type="InterPro" id="IPR046864">
    <property type="entry name" value="VasX_N"/>
</dbReference>
<evidence type="ECO:0000259" key="2">
    <source>
        <dbReference type="Pfam" id="PF20249"/>
    </source>
</evidence>
<dbReference type="NCBIfam" id="NF041559">
    <property type="entry name" value="BTH_I2691_fam"/>
    <property type="match status" value="1"/>
</dbReference>
<feature type="transmembrane region" description="Helical" evidence="1">
    <location>
        <begin position="782"/>
        <end position="801"/>
    </location>
</feature>
<dbReference type="EMBL" id="CP077073">
    <property type="protein sequence ID" value="QXH36709.1"/>
    <property type="molecule type" value="Genomic_DNA"/>
</dbReference>
<dbReference type="InterPro" id="IPR048126">
    <property type="entry name" value="Toxin_VasX"/>
</dbReference>
<proteinExistence type="predicted"/>
<dbReference type="Proteomes" id="UP001047646">
    <property type="component" value="Chromosome"/>
</dbReference>
<feature type="domain" description="Toxin VasX N-terminal region" evidence="2">
    <location>
        <begin position="14"/>
        <end position="166"/>
    </location>
</feature>
<sequence length="997" mass="108329">MPNSTYVSEATSAPACSARIPILPIRYAVVPKAPGAHHFRYVDSGFRLEQGFTELHHSAYTLRALREGYVYVFMRGPCGEKLVIHEYNGAGRYKELMYNGLEDYHRRDRYTVGPTTGWVWADTYQDTASEVWIGYSAHLWSNAMSARIMASTAMRKRHMQALNIAELIAGERSNSSQLHVLPVSALRTWVEDFKPDALRMKLGWSSHPCPEALNTGALAGMARHYPYTQPRIPAVVALHDAEGISLDLGLSASAYHHALRDISAPDPHRALFSAPSQTQEQVPDCYHVDAERIGKQSQEYHHKSIVAALLEKTLQTLYPPSAPDLVQATRACAARDRQSTGLARYKALTDEHCSPLGARLGQRIDSARYHAFITERETQQQVIANLQMQALNASADHDIWLATAENDQVDDPKSLAAALASYDRDHSSSACGLEISLALMLGSMSQPVPGAEEQDQRFKRLEKWLDQHDSPLYLALAPFNPFKDKADAAGTLIGASDSTIEVLAGRFPAIADITDLTAQAVNTVVLKRLDGKTRWDASHSFQQRILAAVQEANAEKAVGLLSTRYRITGQAIRESSLSQAVTDFLESGMAQIEETNKLRISGSRTVTLESTTTQFVKPKIASILRSVTGAGLNAGMLWLNIINLKVAYANVQKSSAPEFTTGFASAIFGVIGALNATLITTRAAQKSMTIKLTNSAPGMAFGNGLIKFLSSNLFARSLGYPAIISGLLSDYLKGKRQSDNGDDVAQRLTINSSINIAIGSAIILEGSLAIAGPTLFIPFGGWAAAAVVLLGASILMVGLALQANASERLHSPMELWAARSIFGTRLNDGEERPGLPLDGAKKLPHFLTLTDELKSWHAAYYSPLRVTGDDARQLGLEGLGTRIHNDTTWAYPDWGTIVQSGVSQSVNRGEITVFLRGFVLGQSRWSAALCHQSGLSGITRALPIQATCHLISGGLILHFKSDLPAGATLTLDLEYFPGQGVVEDSSARARISVSPHE</sequence>
<protein>
    <recommendedName>
        <fullName evidence="2">Toxin VasX N-terminal region domain-containing protein</fullName>
    </recommendedName>
</protein>
<organism evidence="3 4">
    <name type="scientific">Pseudomonas muyukensis</name>
    <dbReference type="NCBI Taxonomy" id="2842357"/>
    <lineage>
        <taxon>Bacteria</taxon>
        <taxon>Pseudomonadati</taxon>
        <taxon>Pseudomonadota</taxon>
        <taxon>Gammaproteobacteria</taxon>
        <taxon>Pseudomonadales</taxon>
        <taxon>Pseudomonadaceae</taxon>
        <taxon>Pseudomonas</taxon>
    </lineage>
</organism>
<evidence type="ECO:0000313" key="3">
    <source>
        <dbReference type="EMBL" id="QXH36709.1"/>
    </source>
</evidence>
<accession>A0ABX8MC99</accession>
<name>A0ABX8MC99_9PSED</name>
<keyword evidence="1" id="KW-0472">Membrane</keyword>
<keyword evidence="4" id="KW-1185">Reference proteome</keyword>
<dbReference type="RefSeq" id="WP_217853030.1">
    <property type="nucleotide sequence ID" value="NZ_CP077073.1"/>
</dbReference>
<reference evidence="3" key="1">
    <citation type="journal article" date="2021" name="Microorganisms">
        <title>The Ever-Expanding Pseudomonas Genus: Description of 43 New Species and Partition of the Pseudomonas putida Group.</title>
        <authorList>
            <person name="Girard L."/>
            <person name="Lood C."/>
            <person name="Hofte M."/>
            <person name="Vandamme P."/>
            <person name="Rokni-Zadeh H."/>
            <person name="van Noort V."/>
            <person name="Lavigne R."/>
            <person name="De Mot R."/>
        </authorList>
    </citation>
    <scope>NUCLEOTIDE SEQUENCE</scope>
    <source>
        <strain evidence="3">COW39</strain>
    </source>
</reference>
<evidence type="ECO:0000256" key="1">
    <source>
        <dbReference type="SAM" id="Phobius"/>
    </source>
</evidence>
<evidence type="ECO:0000313" key="4">
    <source>
        <dbReference type="Proteomes" id="UP001047646"/>
    </source>
</evidence>
<dbReference type="Pfam" id="PF20249">
    <property type="entry name" value="VasX_N"/>
    <property type="match status" value="1"/>
</dbReference>
<keyword evidence="1" id="KW-0812">Transmembrane</keyword>